<dbReference type="InterPro" id="IPR036412">
    <property type="entry name" value="HAD-like_sf"/>
</dbReference>
<gene>
    <name evidence="1" type="ORF">BCR43DRAFT_482004</name>
</gene>
<dbReference type="Proteomes" id="UP000242180">
    <property type="component" value="Unassembled WGS sequence"/>
</dbReference>
<dbReference type="InParanoid" id="A0A1X2HT33"/>
<reference evidence="1 2" key="1">
    <citation type="submission" date="2016-07" db="EMBL/GenBank/DDBJ databases">
        <title>Pervasive Adenine N6-methylation of Active Genes in Fungi.</title>
        <authorList>
            <consortium name="DOE Joint Genome Institute"/>
            <person name="Mondo S.J."/>
            <person name="Dannebaum R.O."/>
            <person name="Kuo R.C."/>
            <person name="Labutti K."/>
            <person name="Haridas S."/>
            <person name="Kuo A."/>
            <person name="Salamov A."/>
            <person name="Ahrendt S.R."/>
            <person name="Lipzen A."/>
            <person name="Sullivan W."/>
            <person name="Andreopoulos W.B."/>
            <person name="Clum A."/>
            <person name="Lindquist E."/>
            <person name="Daum C."/>
            <person name="Ramamoorthy G.K."/>
            <person name="Gryganskyi A."/>
            <person name="Culley D."/>
            <person name="Magnuson J.K."/>
            <person name="James T.Y."/>
            <person name="O'Malley M.A."/>
            <person name="Stajich J.E."/>
            <person name="Spatafora J.W."/>
            <person name="Visel A."/>
            <person name="Grigoriev I.V."/>
        </authorList>
    </citation>
    <scope>NUCLEOTIDE SEQUENCE [LARGE SCALE GENOMIC DNA]</scope>
    <source>
        <strain evidence="1 2">NRRL 2496</strain>
    </source>
</reference>
<dbReference type="InterPro" id="IPR023214">
    <property type="entry name" value="HAD_sf"/>
</dbReference>
<dbReference type="EMBL" id="MCGN01000001">
    <property type="protein sequence ID" value="ORZ02691.1"/>
    <property type="molecule type" value="Genomic_DNA"/>
</dbReference>
<dbReference type="GO" id="GO:0005759">
    <property type="term" value="C:mitochondrial matrix"/>
    <property type="evidence" value="ECO:0007669"/>
    <property type="project" value="EnsemblFungi"/>
</dbReference>
<dbReference type="OMA" id="MLMANMM"/>
<dbReference type="NCBIfam" id="TIGR01668">
    <property type="entry name" value="YqeG_hyp_ppase"/>
    <property type="match status" value="1"/>
</dbReference>
<organism evidence="1 2">
    <name type="scientific">Syncephalastrum racemosum</name>
    <name type="common">Filamentous fungus</name>
    <dbReference type="NCBI Taxonomy" id="13706"/>
    <lineage>
        <taxon>Eukaryota</taxon>
        <taxon>Fungi</taxon>
        <taxon>Fungi incertae sedis</taxon>
        <taxon>Mucoromycota</taxon>
        <taxon>Mucoromycotina</taxon>
        <taxon>Mucoromycetes</taxon>
        <taxon>Mucorales</taxon>
        <taxon>Syncephalastraceae</taxon>
        <taxon>Syncephalastrum</taxon>
    </lineage>
</organism>
<dbReference type="GO" id="GO:0032049">
    <property type="term" value="P:cardiolipin biosynthetic process"/>
    <property type="evidence" value="ECO:0007669"/>
    <property type="project" value="EnsemblFungi"/>
</dbReference>
<dbReference type="SUPFAM" id="SSF56784">
    <property type="entry name" value="HAD-like"/>
    <property type="match status" value="1"/>
</dbReference>
<dbReference type="FunCoup" id="A0A1X2HT33">
    <property type="interactions" value="247"/>
</dbReference>
<dbReference type="PANTHER" id="PTHR19288:SF25">
    <property type="entry name" value="PHOSPHATIDYLGLYCEROPHOSPHATASE GEP4, MITOCHONDRIAL"/>
    <property type="match status" value="1"/>
</dbReference>
<dbReference type="OrthoDB" id="198652at2759"/>
<dbReference type="InterPro" id="IPR027706">
    <property type="entry name" value="PGP_Pase"/>
</dbReference>
<accession>A0A1X2HT33</accession>
<dbReference type="Pfam" id="PF09419">
    <property type="entry name" value="PGP_phosphatase"/>
    <property type="match status" value="1"/>
</dbReference>
<evidence type="ECO:0000313" key="2">
    <source>
        <dbReference type="Proteomes" id="UP000242180"/>
    </source>
</evidence>
<sequence length="204" mass="22488">MVQSFNFAGIVNTFRVLLNPSLAVPHIVVNDLRSIPFRQLKQDGIRAMAYDKDNCLTAPYVTSIHPPFKEAWAECKATFGVQNIVIVSNSAGTPDDPNGKEADNLEKALGVSVLRHAEKKPACGAALAAHLAPLQAHQVAVVGDRILTDIVFGNLNGNKTIWTREIVTEQGDNKMAAKLRRLEHKIVDWLARRNVKPPPLRKED</sequence>
<evidence type="ECO:0000313" key="1">
    <source>
        <dbReference type="EMBL" id="ORZ02691.1"/>
    </source>
</evidence>
<dbReference type="GO" id="GO:0031314">
    <property type="term" value="C:extrinsic component of mitochondrial inner membrane"/>
    <property type="evidence" value="ECO:0007669"/>
    <property type="project" value="EnsemblFungi"/>
</dbReference>
<dbReference type="STRING" id="13706.A0A1X2HT33"/>
<proteinExistence type="predicted"/>
<dbReference type="Gene3D" id="3.40.50.1000">
    <property type="entry name" value="HAD superfamily/HAD-like"/>
    <property type="match status" value="1"/>
</dbReference>
<comment type="caution">
    <text evidence="1">The sequence shown here is derived from an EMBL/GenBank/DDBJ whole genome shotgun (WGS) entry which is preliminary data.</text>
</comment>
<dbReference type="GO" id="GO:0008962">
    <property type="term" value="F:phosphatidylglycerophosphatase activity"/>
    <property type="evidence" value="ECO:0007669"/>
    <property type="project" value="EnsemblFungi"/>
</dbReference>
<dbReference type="PANTHER" id="PTHR19288">
    <property type="entry name" value="4-NITROPHENYLPHOSPHATASE-RELATED"/>
    <property type="match status" value="1"/>
</dbReference>
<dbReference type="InterPro" id="IPR010021">
    <property type="entry name" value="PGPP1/Gep4"/>
</dbReference>
<dbReference type="AlphaFoldDB" id="A0A1X2HT33"/>
<keyword evidence="2" id="KW-1185">Reference proteome</keyword>
<protein>
    <submittedName>
        <fullName evidence="1">Mitochondrial PGP phosphatase-domain-containing protein</fullName>
    </submittedName>
</protein>
<name>A0A1X2HT33_SYNRA</name>